<evidence type="ECO:0000256" key="4">
    <source>
        <dbReference type="ARBA" id="ARBA00022837"/>
    </source>
</evidence>
<dbReference type="Pfam" id="PF18884">
    <property type="entry name" value="TSP3_bac"/>
    <property type="match status" value="2"/>
</dbReference>
<keyword evidence="2" id="KW-0964">Secreted</keyword>
<keyword evidence="6" id="KW-1185">Reference proteome</keyword>
<comment type="subcellular location">
    <subcellularLocation>
        <location evidence="1">Secreted</location>
    </subcellularLocation>
</comment>
<keyword evidence="4" id="KW-0106">Calcium</keyword>
<protein>
    <submittedName>
        <fullName evidence="5">Uncharacterized protein</fullName>
    </submittedName>
</protein>
<dbReference type="Proteomes" id="UP000366872">
    <property type="component" value="Unassembled WGS sequence"/>
</dbReference>
<evidence type="ECO:0000256" key="1">
    <source>
        <dbReference type="ARBA" id="ARBA00004613"/>
    </source>
</evidence>
<proteinExistence type="predicted"/>
<dbReference type="InterPro" id="IPR059100">
    <property type="entry name" value="TSP3_bac"/>
</dbReference>
<reference evidence="5 6" key="1">
    <citation type="submission" date="2019-04" db="EMBL/GenBank/DDBJ databases">
        <authorList>
            <person name="Van Vliet M D."/>
        </authorList>
    </citation>
    <scope>NUCLEOTIDE SEQUENCE [LARGE SCALE GENOMIC DNA]</scope>
    <source>
        <strain evidence="5 6">F1</strain>
    </source>
</reference>
<sequence length="349" mass="38054">MKTSRKAFLGIEGMVLLCLLIALVVSLVAVGRQVVSGKARLAARAWASPSRERPAEALDFGALERAVAATERPVQSDASHLGLLVSELRVVAIGSAYPIPYEAEVCPYSNIPQPAMNQLDRDGDGITDDWELKYGLDKYNVADALTDLDGDGFTNLEEFRFKSDPRDAGSHPPYALKLRFVKRRDIPFPAVFQGESELPDGKLVFQINTPSDGNTYFKMVGEDLGEGLRDEIHEDLKSALKGIVVQRFIPGQAFGETGRLVVRRGESEIVLEKGKTTADPESEVELINILDRTPIIATMGALLSLHSDEYTVLSVHPDKVVVKHLETEEVFDIVGLAEGGLGGSPEDLE</sequence>
<dbReference type="EMBL" id="CAAHFG010000004">
    <property type="protein sequence ID" value="VGO17169.1"/>
    <property type="molecule type" value="Genomic_DNA"/>
</dbReference>
<organism evidence="5 6">
    <name type="scientific">Pontiella desulfatans</name>
    <dbReference type="NCBI Taxonomy" id="2750659"/>
    <lineage>
        <taxon>Bacteria</taxon>
        <taxon>Pseudomonadati</taxon>
        <taxon>Kiritimatiellota</taxon>
        <taxon>Kiritimatiellia</taxon>
        <taxon>Kiritimatiellales</taxon>
        <taxon>Pontiellaceae</taxon>
        <taxon>Pontiella</taxon>
    </lineage>
</organism>
<accession>A0A6C2UB54</accession>
<dbReference type="RefSeq" id="WP_136082662.1">
    <property type="nucleotide sequence ID" value="NZ_CAAHFG010000004.1"/>
</dbReference>
<evidence type="ECO:0000256" key="2">
    <source>
        <dbReference type="ARBA" id="ARBA00022525"/>
    </source>
</evidence>
<gene>
    <name evidence="5" type="ORF">PDESU_05764</name>
</gene>
<name>A0A6C2UB54_PONDE</name>
<dbReference type="InterPro" id="IPR049974">
    <property type="entry name" value="Amuc_1099-like"/>
</dbReference>
<evidence type="ECO:0000256" key="3">
    <source>
        <dbReference type="ARBA" id="ARBA00022729"/>
    </source>
</evidence>
<keyword evidence="3" id="KW-0732">Signal</keyword>
<evidence type="ECO:0000313" key="6">
    <source>
        <dbReference type="Proteomes" id="UP000366872"/>
    </source>
</evidence>
<evidence type="ECO:0000313" key="5">
    <source>
        <dbReference type="EMBL" id="VGO17169.1"/>
    </source>
</evidence>
<dbReference type="AlphaFoldDB" id="A0A6C2UB54"/>
<dbReference type="NCBIfam" id="NF042425">
    <property type="entry name" value="Amuc_1099_fam"/>
    <property type="match status" value="1"/>
</dbReference>